<keyword evidence="1 12" id="KW-0436">Ligase</keyword>
<feature type="domain" description="Mur ligase N-terminal catalytic" evidence="9">
    <location>
        <begin position="9"/>
        <end position="107"/>
    </location>
</feature>
<name>A0A518RLC3_9SPHN</name>
<evidence type="ECO:0000256" key="8">
    <source>
        <dbReference type="ARBA" id="ARBA00023316"/>
    </source>
</evidence>
<dbReference type="SUPFAM" id="SSF53244">
    <property type="entry name" value="MurD-like peptide ligases, peptide-binding domain"/>
    <property type="match status" value="1"/>
</dbReference>
<keyword evidence="6" id="KW-0573">Peptidoglycan synthesis</keyword>
<dbReference type="OrthoDB" id="9804126at2"/>
<keyword evidence="5" id="KW-0133">Cell shape</keyword>
<organism evidence="12 13">
    <name type="scientific">Sphingomonas suaedae</name>
    <dbReference type="NCBI Taxonomy" id="2599297"/>
    <lineage>
        <taxon>Bacteria</taxon>
        <taxon>Pseudomonadati</taxon>
        <taxon>Pseudomonadota</taxon>
        <taxon>Alphaproteobacteria</taxon>
        <taxon>Sphingomonadales</taxon>
        <taxon>Sphingomonadaceae</taxon>
        <taxon>Sphingomonas</taxon>
    </lineage>
</organism>
<dbReference type="InterPro" id="IPR050061">
    <property type="entry name" value="MurCDEF_pg_biosynth"/>
</dbReference>
<dbReference type="EMBL" id="CP042239">
    <property type="protein sequence ID" value="QDX28230.1"/>
    <property type="molecule type" value="Genomic_DNA"/>
</dbReference>
<keyword evidence="8" id="KW-0961">Cell wall biogenesis/degradation</keyword>
<dbReference type="SUPFAM" id="SSF51984">
    <property type="entry name" value="MurCD N-terminal domain"/>
    <property type="match status" value="1"/>
</dbReference>
<dbReference type="InterPro" id="IPR013221">
    <property type="entry name" value="Mur_ligase_cen"/>
</dbReference>
<evidence type="ECO:0000256" key="1">
    <source>
        <dbReference type="ARBA" id="ARBA00022598"/>
    </source>
</evidence>
<evidence type="ECO:0000259" key="9">
    <source>
        <dbReference type="Pfam" id="PF01225"/>
    </source>
</evidence>
<evidence type="ECO:0000259" key="11">
    <source>
        <dbReference type="Pfam" id="PF08245"/>
    </source>
</evidence>
<evidence type="ECO:0000313" key="13">
    <source>
        <dbReference type="Proteomes" id="UP000318055"/>
    </source>
</evidence>
<feature type="domain" description="Mur ligase central" evidence="11">
    <location>
        <begin position="115"/>
        <end position="292"/>
    </location>
</feature>
<accession>A0A518RLC3</accession>
<evidence type="ECO:0000256" key="4">
    <source>
        <dbReference type="ARBA" id="ARBA00022840"/>
    </source>
</evidence>
<dbReference type="InterPro" id="IPR000713">
    <property type="entry name" value="Mur_ligase_N"/>
</dbReference>
<dbReference type="AlphaFoldDB" id="A0A518RLC3"/>
<dbReference type="Pfam" id="PF01225">
    <property type="entry name" value="Mur_ligase"/>
    <property type="match status" value="1"/>
</dbReference>
<evidence type="ECO:0000313" key="12">
    <source>
        <dbReference type="EMBL" id="QDX28230.1"/>
    </source>
</evidence>
<protein>
    <submittedName>
        <fullName evidence="12">UDP-N-acetylmuramate--alanine ligase</fullName>
    </submittedName>
</protein>
<evidence type="ECO:0000256" key="2">
    <source>
        <dbReference type="ARBA" id="ARBA00022618"/>
    </source>
</evidence>
<evidence type="ECO:0000256" key="3">
    <source>
        <dbReference type="ARBA" id="ARBA00022741"/>
    </source>
</evidence>
<dbReference type="GO" id="GO:0008360">
    <property type="term" value="P:regulation of cell shape"/>
    <property type="evidence" value="ECO:0007669"/>
    <property type="project" value="UniProtKB-KW"/>
</dbReference>
<dbReference type="InterPro" id="IPR004101">
    <property type="entry name" value="Mur_ligase_C"/>
</dbReference>
<dbReference type="Proteomes" id="UP000318055">
    <property type="component" value="Chromosome"/>
</dbReference>
<dbReference type="Gene3D" id="3.90.190.20">
    <property type="entry name" value="Mur ligase, C-terminal domain"/>
    <property type="match status" value="1"/>
</dbReference>
<dbReference type="Pfam" id="PF08245">
    <property type="entry name" value="Mur_ligase_M"/>
    <property type="match status" value="1"/>
</dbReference>
<proteinExistence type="predicted"/>
<evidence type="ECO:0000259" key="10">
    <source>
        <dbReference type="Pfam" id="PF02875"/>
    </source>
</evidence>
<dbReference type="RefSeq" id="WP_145849742.1">
    <property type="nucleotide sequence ID" value="NZ_CP042239.1"/>
</dbReference>
<reference evidence="12 13" key="1">
    <citation type="submission" date="2019-07" db="EMBL/GenBank/DDBJ databases">
        <title>Sphingomonas alkalisoli sp. nov., isolated from rhizosphere soil of Suaedae salsa.</title>
        <authorList>
            <person name="Zhang H."/>
            <person name="Xu L."/>
            <person name="Zhang J.-X."/>
            <person name="Sun J.-Q."/>
        </authorList>
    </citation>
    <scope>NUCLEOTIDE SEQUENCE [LARGE SCALE GENOMIC DNA]</scope>
    <source>
        <strain evidence="12 13">XS-10</strain>
    </source>
</reference>
<dbReference type="PANTHER" id="PTHR43445">
    <property type="entry name" value="UDP-N-ACETYLMURAMATE--L-ALANINE LIGASE-RELATED"/>
    <property type="match status" value="1"/>
</dbReference>
<dbReference type="InterPro" id="IPR036615">
    <property type="entry name" value="Mur_ligase_C_dom_sf"/>
</dbReference>
<dbReference type="KEGG" id="ssua:FPZ54_11120"/>
<keyword evidence="3" id="KW-0547">Nucleotide-binding</keyword>
<dbReference type="InterPro" id="IPR036565">
    <property type="entry name" value="Mur-like_cat_sf"/>
</dbReference>
<dbReference type="GO" id="GO:0005524">
    <property type="term" value="F:ATP binding"/>
    <property type="evidence" value="ECO:0007669"/>
    <property type="project" value="UniProtKB-KW"/>
</dbReference>
<dbReference type="Gene3D" id="3.40.1190.10">
    <property type="entry name" value="Mur-like, catalytic domain"/>
    <property type="match status" value="1"/>
</dbReference>
<keyword evidence="13" id="KW-1185">Reference proteome</keyword>
<keyword evidence="4" id="KW-0067">ATP-binding</keyword>
<sequence length="470" mass="48964">MHNGKPHFFVGIGGSGMMPLAMILAGQGAQIAGSDRSLDSGRLTPKFDALRALGIDLFPQDGSGITSPDQVVIASAAVEDSVPDMVRAAELGCPRMSRAELNAALFNAAPKSIGIAGTSGKSTVTGMIAWILHALDCRPTVMNGAVMKNFVSPDAPFASALVGDGGIYVSEVDESDGSIALYQPQIAVLNNVSLDHKSLEELRQLFGDFAARAATTIVNVGDPESAALAATLDPARTRTFAVDAPADLSARNLEPEPYAIRFDLVMDGRTRPVRIMTPGRHNVANALAAIGACVALGLEPNAVCAALHGYSGLRRRFELVGHGAGVAVIDDFGHNPDKIGATLDALHAFPGRVLALFQPHGFGPLKVMRAELVAMFAAKLAPDDLLILPDPVYQGGTVTREVTSADIVADIAATGRDARHIPDRAAAAAHLTAIARPGDRIVIMGARDDTLSLLAKEMVERLDGQASGGA</sequence>
<dbReference type="GO" id="GO:0009252">
    <property type="term" value="P:peptidoglycan biosynthetic process"/>
    <property type="evidence" value="ECO:0007669"/>
    <property type="project" value="UniProtKB-KW"/>
</dbReference>
<dbReference type="Gene3D" id="3.40.50.720">
    <property type="entry name" value="NAD(P)-binding Rossmann-like Domain"/>
    <property type="match status" value="1"/>
</dbReference>
<dbReference type="GO" id="GO:0051301">
    <property type="term" value="P:cell division"/>
    <property type="evidence" value="ECO:0007669"/>
    <property type="project" value="UniProtKB-KW"/>
</dbReference>
<gene>
    <name evidence="12" type="ORF">FPZ54_11120</name>
</gene>
<evidence type="ECO:0000256" key="7">
    <source>
        <dbReference type="ARBA" id="ARBA00023306"/>
    </source>
</evidence>
<dbReference type="PANTHER" id="PTHR43445:SF3">
    <property type="entry name" value="UDP-N-ACETYLMURAMATE--L-ALANINE LIGASE"/>
    <property type="match status" value="1"/>
</dbReference>
<feature type="domain" description="Mur ligase C-terminal" evidence="10">
    <location>
        <begin position="315"/>
        <end position="447"/>
    </location>
</feature>
<dbReference type="GO" id="GO:0016881">
    <property type="term" value="F:acid-amino acid ligase activity"/>
    <property type="evidence" value="ECO:0007669"/>
    <property type="project" value="InterPro"/>
</dbReference>
<evidence type="ECO:0000256" key="6">
    <source>
        <dbReference type="ARBA" id="ARBA00022984"/>
    </source>
</evidence>
<keyword evidence="2" id="KW-0132">Cell division</keyword>
<keyword evidence="7" id="KW-0131">Cell cycle</keyword>
<evidence type="ECO:0000256" key="5">
    <source>
        <dbReference type="ARBA" id="ARBA00022960"/>
    </source>
</evidence>
<dbReference type="Pfam" id="PF02875">
    <property type="entry name" value="Mur_ligase_C"/>
    <property type="match status" value="1"/>
</dbReference>
<dbReference type="SUPFAM" id="SSF53623">
    <property type="entry name" value="MurD-like peptide ligases, catalytic domain"/>
    <property type="match status" value="1"/>
</dbReference>
<dbReference type="GO" id="GO:0071555">
    <property type="term" value="P:cell wall organization"/>
    <property type="evidence" value="ECO:0007669"/>
    <property type="project" value="UniProtKB-KW"/>
</dbReference>